<dbReference type="InterPro" id="IPR002818">
    <property type="entry name" value="DJ-1/PfpI"/>
</dbReference>
<dbReference type="InterPro" id="IPR006287">
    <property type="entry name" value="DJ-1"/>
</dbReference>
<dbReference type="SUPFAM" id="SSF52317">
    <property type="entry name" value="Class I glutamine amidotransferase-like"/>
    <property type="match status" value="1"/>
</dbReference>
<dbReference type="CDD" id="cd03135">
    <property type="entry name" value="GATase1_DJ-1"/>
    <property type="match status" value="1"/>
</dbReference>
<accession>K2JB68</accession>
<comment type="caution">
    <text evidence="2">The sequence shown here is derived from an EMBL/GenBank/DDBJ whole genome shotgun (WGS) entry which is preliminary data.</text>
</comment>
<organism evidence="2 3">
    <name type="scientific">Gallaecimonas xiamenensis 3-C-1</name>
    <dbReference type="NCBI Taxonomy" id="745411"/>
    <lineage>
        <taxon>Bacteria</taxon>
        <taxon>Pseudomonadati</taxon>
        <taxon>Pseudomonadota</taxon>
        <taxon>Gammaproteobacteria</taxon>
        <taxon>Enterobacterales</taxon>
        <taxon>Gallaecimonadaceae</taxon>
        <taxon>Gallaecimonas</taxon>
    </lineage>
</organism>
<dbReference type="GO" id="GO:0005737">
    <property type="term" value="C:cytoplasm"/>
    <property type="evidence" value="ECO:0007669"/>
    <property type="project" value="TreeGrafter"/>
</dbReference>
<evidence type="ECO:0000259" key="1">
    <source>
        <dbReference type="Pfam" id="PF01965"/>
    </source>
</evidence>
<dbReference type="STRING" id="745411.B3C1_11117"/>
<protein>
    <submittedName>
        <fullName evidence="2">DJ-1 family protein</fullName>
    </submittedName>
</protein>
<evidence type="ECO:0000313" key="3">
    <source>
        <dbReference type="Proteomes" id="UP000006755"/>
    </source>
</evidence>
<dbReference type="InterPro" id="IPR029062">
    <property type="entry name" value="Class_I_gatase-like"/>
</dbReference>
<dbReference type="RefSeq" id="WP_008484887.1">
    <property type="nucleotide sequence ID" value="NZ_AMRI01000014.1"/>
</dbReference>
<keyword evidence="3" id="KW-1185">Reference proteome</keyword>
<reference evidence="2 3" key="1">
    <citation type="journal article" date="2012" name="J. Bacteriol.">
        <title>Genome Sequence of Gallaecimonas xiamenensis Type Strain 3-C-1.</title>
        <authorList>
            <person name="Lai Q."/>
            <person name="Wang L."/>
            <person name="Wang W."/>
            <person name="Shao Z."/>
        </authorList>
    </citation>
    <scope>NUCLEOTIDE SEQUENCE [LARGE SCALE GENOMIC DNA]</scope>
    <source>
        <strain evidence="2 3">3-C-1</strain>
    </source>
</reference>
<dbReference type="eggNOG" id="COG0693">
    <property type="taxonomic scope" value="Bacteria"/>
</dbReference>
<gene>
    <name evidence="2" type="ORF">B3C1_11117</name>
</gene>
<dbReference type="Gene3D" id="3.40.50.880">
    <property type="match status" value="1"/>
</dbReference>
<dbReference type="PANTHER" id="PTHR48094:SF12">
    <property type="entry name" value="PARKINSON DISEASE PROTEIN 7 HOMOLOG"/>
    <property type="match status" value="1"/>
</dbReference>
<evidence type="ECO:0000313" key="2">
    <source>
        <dbReference type="EMBL" id="EKE72378.1"/>
    </source>
</evidence>
<dbReference type="GO" id="GO:1903189">
    <property type="term" value="P:glyoxal metabolic process"/>
    <property type="evidence" value="ECO:0007669"/>
    <property type="project" value="TreeGrafter"/>
</dbReference>
<feature type="domain" description="DJ-1/PfpI" evidence="1">
    <location>
        <begin position="5"/>
        <end position="171"/>
    </location>
</feature>
<dbReference type="EMBL" id="AMRI01000014">
    <property type="protein sequence ID" value="EKE72378.1"/>
    <property type="molecule type" value="Genomic_DNA"/>
</dbReference>
<dbReference type="AlphaFoldDB" id="K2JB68"/>
<dbReference type="OrthoDB" id="9803764at2"/>
<proteinExistence type="predicted"/>
<dbReference type="NCBIfam" id="TIGR01383">
    <property type="entry name" value="not_thiJ"/>
    <property type="match status" value="1"/>
</dbReference>
<dbReference type="Pfam" id="PF01965">
    <property type="entry name" value="DJ-1_PfpI"/>
    <property type="match status" value="1"/>
</dbReference>
<sequence>MSAAWIACAKGSEELEVVGVANVLRRAGIDTDIVSMEDELEVSCARRVTLKADRLWPQDPSEAERPDILILPGGLEGTERLAQHGALVASLQARQKAGRWLAAMDTAPVLVLKTHGLLPDKAQVTGHPGFHDRLPAQGLKADALTVTDYRHRLITSQGPGTAMLFALSIIEVLAGEDVAQRIAAPLVLP</sequence>
<dbReference type="InterPro" id="IPR050325">
    <property type="entry name" value="Prot/Nucl_acid_deglycase"/>
</dbReference>
<dbReference type="PATRIC" id="fig|745411.4.peg.2184"/>
<name>K2JB68_9GAMM</name>
<dbReference type="Proteomes" id="UP000006755">
    <property type="component" value="Unassembled WGS sequence"/>
</dbReference>
<dbReference type="PANTHER" id="PTHR48094">
    <property type="entry name" value="PROTEIN/NUCLEIC ACID DEGLYCASE DJ-1-RELATED"/>
    <property type="match status" value="1"/>
</dbReference>